<gene>
    <name evidence="9" type="ORF">ACFQQH_09050</name>
</gene>
<evidence type="ECO:0000259" key="8">
    <source>
        <dbReference type="Pfam" id="PF03711"/>
    </source>
</evidence>
<dbReference type="Gene3D" id="3.90.105.10">
    <property type="entry name" value="Molybdopterin biosynthesis moea protein, domain 2"/>
    <property type="match status" value="1"/>
</dbReference>
<dbReference type="InterPro" id="IPR036633">
    <property type="entry name" value="Prn/Lys/Arg_de-COase_C_sf"/>
</dbReference>
<dbReference type="InterPro" id="IPR000310">
    <property type="entry name" value="Orn/Lys/Arg_deCO2ase_major_dom"/>
</dbReference>
<dbReference type="Pfam" id="PF01276">
    <property type="entry name" value="OKR_DC_1"/>
    <property type="match status" value="1"/>
</dbReference>
<dbReference type="PANTHER" id="PTHR43277">
    <property type="entry name" value="ARGININE DECARBOXYLASE"/>
    <property type="match status" value="1"/>
</dbReference>
<name>A0ABW2NGR2_9BACL</name>
<dbReference type="InterPro" id="IPR015421">
    <property type="entry name" value="PyrdxlP-dep_Trfase_major"/>
</dbReference>
<dbReference type="CDD" id="cd00615">
    <property type="entry name" value="Orn_deC_like"/>
    <property type="match status" value="1"/>
</dbReference>
<evidence type="ECO:0000256" key="1">
    <source>
        <dbReference type="ARBA" id="ARBA00001933"/>
    </source>
</evidence>
<keyword evidence="3" id="KW-0210">Decarboxylase</keyword>
<feature type="region of interest" description="Disordered" evidence="6">
    <location>
        <begin position="371"/>
        <end position="405"/>
    </location>
</feature>
<evidence type="ECO:0000313" key="9">
    <source>
        <dbReference type="EMBL" id="MFC7365261.1"/>
    </source>
</evidence>
<protein>
    <submittedName>
        <fullName evidence="9">Aminotransferase class I/II-fold pyridoxal phosphate-dependent enzyme</fullName>
    </submittedName>
</protein>
<dbReference type="SUPFAM" id="SSF53383">
    <property type="entry name" value="PLP-dependent transferases"/>
    <property type="match status" value="1"/>
</dbReference>
<keyword evidence="9" id="KW-0808">Transferase</keyword>
<evidence type="ECO:0000313" key="10">
    <source>
        <dbReference type="Proteomes" id="UP001596483"/>
    </source>
</evidence>
<dbReference type="GO" id="GO:0008483">
    <property type="term" value="F:transaminase activity"/>
    <property type="evidence" value="ECO:0007669"/>
    <property type="project" value="UniProtKB-KW"/>
</dbReference>
<dbReference type="InterPro" id="IPR008286">
    <property type="entry name" value="Prn/Lys/Arg_de-COase_C"/>
</dbReference>
<dbReference type="SUPFAM" id="SSF55904">
    <property type="entry name" value="Ornithine decarboxylase C-terminal domain"/>
    <property type="match status" value="1"/>
</dbReference>
<evidence type="ECO:0000259" key="7">
    <source>
        <dbReference type="Pfam" id="PF01276"/>
    </source>
</evidence>
<evidence type="ECO:0000256" key="3">
    <source>
        <dbReference type="ARBA" id="ARBA00022793"/>
    </source>
</evidence>
<comment type="caution">
    <text evidence="9">The sequence shown here is derived from an EMBL/GenBank/DDBJ whole genome shotgun (WGS) entry which is preliminary data.</text>
</comment>
<evidence type="ECO:0000256" key="4">
    <source>
        <dbReference type="ARBA" id="ARBA00022898"/>
    </source>
</evidence>
<dbReference type="InterPro" id="IPR015424">
    <property type="entry name" value="PyrdxlP-dep_Trfase"/>
</dbReference>
<comment type="similarity">
    <text evidence="2">Belongs to the Orn/Lys/Arg decarboxylase class-I family.</text>
</comment>
<accession>A0ABW2NGR2</accession>
<keyword evidence="5" id="KW-0456">Lyase</keyword>
<organism evidence="9 10">
    <name type="scientific">Bhargavaea changchunensis</name>
    <dbReference type="NCBI Taxonomy" id="2134037"/>
    <lineage>
        <taxon>Bacteria</taxon>
        <taxon>Bacillati</taxon>
        <taxon>Bacillota</taxon>
        <taxon>Bacilli</taxon>
        <taxon>Bacillales</taxon>
        <taxon>Caryophanaceae</taxon>
        <taxon>Bhargavaea</taxon>
    </lineage>
</organism>
<dbReference type="Gene3D" id="3.40.640.10">
    <property type="entry name" value="Type I PLP-dependent aspartate aminotransferase-like (Major domain)"/>
    <property type="match status" value="1"/>
</dbReference>
<dbReference type="Pfam" id="PF03711">
    <property type="entry name" value="OKR_DC_1_C"/>
    <property type="match status" value="1"/>
</dbReference>
<comment type="cofactor">
    <cofactor evidence="1">
        <name>pyridoxal 5'-phosphate</name>
        <dbReference type="ChEBI" id="CHEBI:597326"/>
    </cofactor>
</comment>
<dbReference type="Proteomes" id="UP001596483">
    <property type="component" value="Unassembled WGS sequence"/>
</dbReference>
<dbReference type="EMBL" id="JBHTCT010000027">
    <property type="protein sequence ID" value="MFC7365261.1"/>
    <property type="molecule type" value="Genomic_DNA"/>
</dbReference>
<evidence type="ECO:0000256" key="5">
    <source>
        <dbReference type="ARBA" id="ARBA00023239"/>
    </source>
</evidence>
<dbReference type="InterPro" id="IPR052357">
    <property type="entry name" value="Orn_Lys_Arg_decarboxylase-I"/>
</dbReference>
<evidence type="ECO:0000256" key="6">
    <source>
        <dbReference type="SAM" id="MobiDB-lite"/>
    </source>
</evidence>
<evidence type="ECO:0000256" key="2">
    <source>
        <dbReference type="ARBA" id="ARBA00010671"/>
    </source>
</evidence>
<dbReference type="PANTHER" id="PTHR43277:SF3">
    <property type="entry name" value="DECARBOXYLASE, PUTATIVE-RELATED"/>
    <property type="match status" value="1"/>
</dbReference>
<proteinExistence type="inferred from homology"/>
<feature type="domain" description="Orn/Lys/Arg decarboxylase C-terminal" evidence="8">
    <location>
        <begin position="406"/>
        <end position="453"/>
    </location>
</feature>
<reference evidence="10" key="1">
    <citation type="journal article" date="2019" name="Int. J. Syst. Evol. Microbiol.">
        <title>The Global Catalogue of Microorganisms (GCM) 10K type strain sequencing project: providing services to taxonomists for standard genome sequencing and annotation.</title>
        <authorList>
            <consortium name="The Broad Institute Genomics Platform"/>
            <consortium name="The Broad Institute Genome Sequencing Center for Infectious Disease"/>
            <person name="Wu L."/>
            <person name="Ma J."/>
        </authorList>
    </citation>
    <scope>NUCLEOTIDE SEQUENCE [LARGE SCALE GENOMIC DNA]</scope>
    <source>
        <strain evidence="10">JCM 4738</strain>
    </source>
</reference>
<dbReference type="RefSeq" id="WP_157297231.1">
    <property type="nucleotide sequence ID" value="NZ_JBHTCT010000027.1"/>
</dbReference>
<keyword evidence="10" id="KW-1185">Reference proteome</keyword>
<keyword evidence="9" id="KW-0032">Aminotransferase</keyword>
<sequence length="481" mass="51820">MGSQSRRPVVQMLERFAEGGPVSFHVPGHKNGNLTGLPDAVQGMMSWDVTELPGLDDLHAPDGPIREAQELLADAYGAHRSFFLVNGSTAGNLAMILAVCRPGDRIIVQRNAHKSIFHGLVLAGARPVYVDPVWDANTRSPGHTETELVREAIGMYPEAKAVILTNPTYYGRVSPHMREIADVCHGAGIPLLVDEAHGAHFGIGAPFPESSLFQGADVVVQSAHKTLPAMTMASFLHVAQGSLLDSQRISYYLGMLQSSSPSYPLMASLDDARHYIANYSEKDLQTFLSFRKELIAGLDALDGLSVIQPDDPLKLLLRADGHSGNDLSEALARVGVHTELSDPYQALLVLPLLKDGQISLQEVLSAARKAAETLGPGRKTGQPPEPATKPAITAADGPPEVRPEASSEWINYREAEGRLSAASVIPYPPGIPLLLPGEPITGEKIRSLHQHLTAGTAFQGTHRLDVQQILVSRQSPEAYYI</sequence>
<keyword evidence="4" id="KW-0663">Pyridoxal phosphate</keyword>
<feature type="domain" description="Orn/Lys/Arg decarboxylases family 1 pyridoxal-P attachment site" evidence="7">
    <location>
        <begin position="8"/>
        <end position="285"/>
    </location>
</feature>